<protein>
    <submittedName>
        <fullName evidence="2">Uncharacterized protein</fullName>
    </submittedName>
</protein>
<evidence type="ECO:0000256" key="1">
    <source>
        <dbReference type="SAM" id="SignalP"/>
    </source>
</evidence>
<dbReference type="Proteomes" id="UP000254925">
    <property type="component" value="Unassembled WGS sequence"/>
</dbReference>
<dbReference type="RefSeq" id="WP_147282366.1">
    <property type="nucleotide sequence ID" value="NZ_QQBB01000003.1"/>
</dbReference>
<dbReference type="OrthoDB" id="8018564at2"/>
<keyword evidence="1" id="KW-0732">Signal</keyword>
<sequence length="69" mass="7301">MSNQGMFIAGALMALAGPNSAHAQPNPIQGAPNSLFPYAAPNEVQIFNGVRCRTVLVDGTYRVPVECAR</sequence>
<keyword evidence="3" id="KW-1185">Reference proteome</keyword>
<dbReference type="EMBL" id="QQBB01000003">
    <property type="protein sequence ID" value="RDI59768.1"/>
    <property type="molecule type" value="Genomic_DNA"/>
</dbReference>
<evidence type="ECO:0000313" key="3">
    <source>
        <dbReference type="Proteomes" id="UP000254925"/>
    </source>
</evidence>
<dbReference type="AlphaFoldDB" id="A0A370HMN1"/>
<organism evidence="2 3">
    <name type="scientific">Microvirga subterranea</name>
    <dbReference type="NCBI Taxonomy" id="186651"/>
    <lineage>
        <taxon>Bacteria</taxon>
        <taxon>Pseudomonadati</taxon>
        <taxon>Pseudomonadota</taxon>
        <taxon>Alphaproteobacteria</taxon>
        <taxon>Hyphomicrobiales</taxon>
        <taxon>Methylobacteriaceae</taxon>
        <taxon>Microvirga</taxon>
    </lineage>
</organism>
<name>A0A370HMN1_9HYPH</name>
<reference evidence="2 3" key="1">
    <citation type="submission" date="2018-07" db="EMBL/GenBank/DDBJ databases">
        <title>Genomic Encyclopedia of Type Strains, Phase IV (KMG-IV): sequencing the most valuable type-strain genomes for metagenomic binning, comparative biology and taxonomic classification.</title>
        <authorList>
            <person name="Goeker M."/>
        </authorList>
    </citation>
    <scope>NUCLEOTIDE SEQUENCE [LARGE SCALE GENOMIC DNA]</scope>
    <source>
        <strain evidence="2 3">DSM 14364</strain>
    </source>
</reference>
<comment type="caution">
    <text evidence="2">The sequence shown here is derived from an EMBL/GenBank/DDBJ whole genome shotgun (WGS) entry which is preliminary data.</text>
</comment>
<feature type="chain" id="PRO_5017060622" evidence="1">
    <location>
        <begin position="24"/>
        <end position="69"/>
    </location>
</feature>
<gene>
    <name evidence="2" type="ORF">DES45_10319</name>
</gene>
<accession>A0A370HMN1</accession>
<proteinExistence type="predicted"/>
<evidence type="ECO:0000313" key="2">
    <source>
        <dbReference type="EMBL" id="RDI59768.1"/>
    </source>
</evidence>
<feature type="signal peptide" evidence="1">
    <location>
        <begin position="1"/>
        <end position="23"/>
    </location>
</feature>